<organism evidence="1 2">
    <name type="scientific">Brevibacillus formosus</name>
    <dbReference type="NCBI Taxonomy" id="54913"/>
    <lineage>
        <taxon>Bacteria</taxon>
        <taxon>Bacillati</taxon>
        <taxon>Bacillota</taxon>
        <taxon>Bacilli</taxon>
        <taxon>Bacillales</taxon>
        <taxon>Paenibacillaceae</taxon>
        <taxon>Brevibacillus</taxon>
    </lineage>
</organism>
<evidence type="ECO:0000313" key="1">
    <source>
        <dbReference type="EMBL" id="ASJ54546.1"/>
    </source>
</evidence>
<accession>A0A220MHH4</accession>
<evidence type="ECO:0008006" key="3">
    <source>
        <dbReference type="Google" id="ProtNLM"/>
    </source>
</evidence>
<dbReference type="AlphaFoldDB" id="A0A220MHH4"/>
<proteinExistence type="predicted"/>
<gene>
    <name evidence="1" type="ORF">BP422_13845</name>
</gene>
<sequence>MDQFYKDIIVGKYGFYGDKVLPGDTRHLAFCNMMLQGWNMLSIARMGGHTSIRTQMHYHAHLDYFAESWVYNLSQRYRLDRINRAATIPTFSVRKVLAKQELFQPADFEQRYEVDHGFCTYNPSLCETGDCRFCEHYLFSPGTESHEEAIRWLTNSSNELQRRMREQIDYLKEISKHIYYDVFTLEVQKTGQERLLNAANQLRRIMEQKAMGDSYLEE</sequence>
<dbReference type="SUPFAM" id="SSF56349">
    <property type="entry name" value="DNA breaking-rejoining enzymes"/>
    <property type="match status" value="1"/>
</dbReference>
<protein>
    <recommendedName>
        <fullName evidence="3">Integrase</fullName>
    </recommendedName>
</protein>
<dbReference type="InterPro" id="IPR011010">
    <property type="entry name" value="DNA_brk_join_enz"/>
</dbReference>
<reference evidence="1 2" key="1">
    <citation type="submission" date="2016-11" db="EMBL/GenBank/DDBJ databases">
        <authorList>
            <person name="Jaros S."/>
            <person name="Januszkiewicz K."/>
            <person name="Wedrychowicz H."/>
        </authorList>
    </citation>
    <scope>NUCLEOTIDE SEQUENCE [LARGE SCALE GENOMIC DNA]</scope>
    <source>
        <strain evidence="1 2">NF2</strain>
    </source>
</reference>
<dbReference type="GO" id="GO:0003677">
    <property type="term" value="F:DNA binding"/>
    <property type="evidence" value="ECO:0007669"/>
    <property type="project" value="InterPro"/>
</dbReference>
<dbReference type="EMBL" id="CP018145">
    <property type="protein sequence ID" value="ASJ54546.1"/>
    <property type="molecule type" value="Genomic_DNA"/>
</dbReference>
<evidence type="ECO:0000313" key="2">
    <source>
        <dbReference type="Proteomes" id="UP000197781"/>
    </source>
</evidence>
<dbReference type="KEGG" id="bfm:BP422_13845"/>
<name>A0A220MHH4_9BACL</name>
<dbReference type="Proteomes" id="UP000197781">
    <property type="component" value="Chromosome"/>
</dbReference>